<dbReference type="EMBL" id="HG994370">
    <property type="protein sequence ID" value="CAF2056150.1"/>
    <property type="molecule type" value="Genomic_DNA"/>
</dbReference>
<evidence type="ECO:0000256" key="2">
    <source>
        <dbReference type="ARBA" id="ARBA00012483"/>
    </source>
</evidence>
<comment type="catalytic activity">
    <reaction evidence="1">
        <text>S-ubiquitinyl-[E2 ubiquitin-conjugating enzyme]-L-cysteine + [acceptor protein]-L-lysine = [E2 ubiquitin-conjugating enzyme]-L-cysteine + N(6)-ubiquitinyl-[acceptor protein]-L-lysine.</text>
        <dbReference type="EC" id="2.3.2.27"/>
    </reaction>
</comment>
<keyword evidence="3" id="KW-0808">Transferase</keyword>
<name>A0A816Q0K5_BRANA</name>
<sequence length="339" mass="37895">MEEETAATTFWCHTCSQIVTPVDIKCPFCLSGFLEEMQQEEEEQQRDSNVWRPDIPVWASLLMEMTNNSARNQTVETENETEHRGGGGGDYMESRLQEMLRRRGRRPVCVEQLLLGIRAGLTLAPAAADDNNQERGRVIVTNPHNQIVAVSSSAVSDTLPPVVAGSLSEYFIGPKFEALLETLTETDPRRCQLPIVDEETNEMMKNSPRNGTTDMDSQLQEILRRRGRRPVSVEQLLQGIRTGLILAVPGSAVSDTLPPVAGGSLSEYFIGPEFEAMLETLTETDPRRYGTPPARRDAVEALADVIILLPGLQCLKREETYTAFENIYPVLTEFRKIQQ</sequence>
<feature type="region of interest" description="Disordered" evidence="8">
    <location>
        <begin position="71"/>
        <end position="92"/>
    </location>
</feature>
<accession>A0A816Q0K5</accession>
<evidence type="ECO:0000256" key="5">
    <source>
        <dbReference type="ARBA" id="ARBA00022771"/>
    </source>
</evidence>
<evidence type="ECO:0000256" key="1">
    <source>
        <dbReference type="ARBA" id="ARBA00000900"/>
    </source>
</evidence>
<evidence type="ECO:0000259" key="9">
    <source>
        <dbReference type="Pfam" id="PF14369"/>
    </source>
</evidence>
<evidence type="ECO:0000256" key="6">
    <source>
        <dbReference type="ARBA" id="ARBA00022786"/>
    </source>
</evidence>
<reference evidence="10" key="1">
    <citation type="submission" date="2021-01" db="EMBL/GenBank/DDBJ databases">
        <authorList>
            <consortium name="Genoscope - CEA"/>
            <person name="William W."/>
        </authorList>
    </citation>
    <scope>NUCLEOTIDE SEQUENCE</scope>
</reference>
<keyword evidence="5" id="KW-0863">Zinc-finger</keyword>
<dbReference type="GO" id="GO:0061630">
    <property type="term" value="F:ubiquitin protein ligase activity"/>
    <property type="evidence" value="ECO:0007669"/>
    <property type="project" value="UniProtKB-EC"/>
</dbReference>
<evidence type="ECO:0000313" key="10">
    <source>
        <dbReference type="EMBL" id="CAF2056150.1"/>
    </source>
</evidence>
<evidence type="ECO:0000256" key="8">
    <source>
        <dbReference type="SAM" id="MobiDB-lite"/>
    </source>
</evidence>
<keyword evidence="7" id="KW-0862">Zinc</keyword>
<evidence type="ECO:0000256" key="7">
    <source>
        <dbReference type="ARBA" id="ARBA00022833"/>
    </source>
</evidence>
<protein>
    <recommendedName>
        <fullName evidence="2">RING-type E3 ubiquitin transferase</fullName>
        <ecNumber evidence="2">2.3.2.27</ecNumber>
    </recommendedName>
</protein>
<keyword evidence="4" id="KW-0479">Metal-binding</keyword>
<dbReference type="Pfam" id="PF14369">
    <property type="entry name" value="Zn_ribbon_19"/>
    <property type="match status" value="1"/>
</dbReference>
<evidence type="ECO:0000256" key="3">
    <source>
        <dbReference type="ARBA" id="ARBA00022679"/>
    </source>
</evidence>
<organism evidence="10">
    <name type="scientific">Brassica napus</name>
    <name type="common">Rape</name>
    <dbReference type="NCBI Taxonomy" id="3708"/>
    <lineage>
        <taxon>Eukaryota</taxon>
        <taxon>Viridiplantae</taxon>
        <taxon>Streptophyta</taxon>
        <taxon>Embryophyta</taxon>
        <taxon>Tracheophyta</taxon>
        <taxon>Spermatophyta</taxon>
        <taxon>Magnoliopsida</taxon>
        <taxon>eudicotyledons</taxon>
        <taxon>Gunneridae</taxon>
        <taxon>Pentapetalae</taxon>
        <taxon>rosids</taxon>
        <taxon>malvids</taxon>
        <taxon>Brassicales</taxon>
        <taxon>Brassicaceae</taxon>
        <taxon>Brassiceae</taxon>
        <taxon>Brassica</taxon>
    </lineage>
</organism>
<gene>
    <name evidence="10" type="ORF">DARMORV10_C06P10480.1</name>
</gene>
<dbReference type="AlphaFoldDB" id="A0A816Q0K5"/>
<dbReference type="Proteomes" id="UP001295469">
    <property type="component" value="Chromosome C06"/>
</dbReference>
<feature type="domain" description="E3 ubiquitin-protein ligase RNF126-like zinc-ribbon" evidence="9">
    <location>
        <begin position="8"/>
        <end position="37"/>
    </location>
</feature>
<keyword evidence="6" id="KW-0833">Ubl conjugation pathway</keyword>
<dbReference type="GO" id="GO:0008270">
    <property type="term" value="F:zinc ion binding"/>
    <property type="evidence" value="ECO:0007669"/>
    <property type="project" value="UniProtKB-KW"/>
</dbReference>
<dbReference type="EC" id="2.3.2.27" evidence="2"/>
<proteinExistence type="predicted"/>
<evidence type="ECO:0000256" key="4">
    <source>
        <dbReference type="ARBA" id="ARBA00022723"/>
    </source>
</evidence>
<dbReference type="InterPro" id="IPR039525">
    <property type="entry name" value="RNF126-like_zinc-ribbon"/>
</dbReference>